<dbReference type="AlphaFoldDB" id="A0A5C6E0D0"/>
<dbReference type="Proteomes" id="UP000319143">
    <property type="component" value="Unassembled WGS sequence"/>
</dbReference>
<keyword evidence="1" id="KW-0732">Signal</keyword>
<dbReference type="OrthoDB" id="6400902at2"/>
<evidence type="ECO:0008006" key="4">
    <source>
        <dbReference type="Google" id="ProtNLM"/>
    </source>
</evidence>
<reference evidence="2 3" key="1">
    <citation type="submission" date="2019-02" db="EMBL/GenBank/DDBJ databases">
        <title>Deep-cultivation of Planctomycetes and their phenomic and genomic characterization uncovers novel biology.</title>
        <authorList>
            <person name="Wiegand S."/>
            <person name="Jogler M."/>
            <person name="Boedeker C."/>
            <person name="Pinto D."/>
            <person name="Vollmers J."/>
            <person name="Rivas-Marin E."/>
            <person name="Kohn T."/>
            <person name="Peeters S.H."/>
            <person name="Heuer A."/>
            <person name="Rast P."/>
            <person name="Oberbeckmann S."/>
            <person name="Bunk B."/>
            <person name="Jeske O."/>
            <person name="Meyerdierks A."/>
            <person name="Storesund J.E."/>
            <person name="Kallscheuer N."/>
            <person name="Luecker S."/>
            <person name="Lage O.M."/>
            <person name="Pohl T."/>
            <person name="Merkel B.J."/>
            <person name="Hornburger P."/>
            <person name="Mueller R.-W."/>
            <person name="Bruemmer F."/>
            <person name="Labrenz M."/>
            <person name="Spormann A.M."/>
            <person name="Op Den Camp H."/>
            <person name="Overmann J."/>
            <person name="Amann R."/>
            <person name="Jetten M.S.M."/>
            <person name="Mascher T."/>
            <person name="Medema M.H."/>
            <person name="Devos D.P."/>
            <person name="Kaster A.-K."/>
            <person name="Ovreas L."/>
            <person name="Rohde M."/>
            <person name="Galperin M.Y."/>
            <person name="Jogler C."/>
        </authorList>
    </citation>
    <scope>NUCLEOTIDE SEQUENCE [LARGE SCALE GENOMIC DNA]</scope>
    <source>
        <strain evidence="2 3">Poly41</strain>
    </source>
</reference>
<evidence type="ECO:0000313" key="3">
    <source>
        <dbReference type="Proteomes" id="UP000319143"/>
    </source>
</evidence>
<protein>
    <recommendedName>
        <fullName evidence="4">HEAT repeat protein</fullName>
    </recommendedName>
</protein>
<dbReference type="RefSeq" id="WP_146524441.1">
    <property type="nucleotide sequence ID" value="NZ_SJPV01000001.1"/>
</dbReference>
<accession>A0A5C6E0D0</accession>
<feature type="chain" id="PRO_5022940475" description="HEAT repeat protein" evidence="1">
    <location>
        <begin position="19"/>
        <end position="371"/>
    </location>
</feature>
<dbReference type="EMBL" id="SJPV01000001">
    <property type="protein sequence ID" value="TWU42358.1"/>
    <property type="molecule type" value="Genomic_DNA"/>
</dbReference>
<organism evidence="2 3">
    <name type="scientific">Novipirellula artificiosorum</name>
    <dbReference type="NCBI Taxonomy" id="2528016"/>
    <lineage>
        <taxon>Bacteria</taxon>
        <taxon>Pseudomonadati</taxon>
        <taxon>Planctomycetota</taxon>
        <taxon>Planctomycetia</taxon>
        <taxon>Pirellulales</taxon>
        <taxon>Pirellulaceae</taxon>
        <taxon>Novipirellula</taxon>
    </lineage>
</organism>
<evidence type="ECO:0000313" key="2">
    <source>
        <dbReference type="EMBL" id="TWU42358.1"/>
    </source>
</evidence>
<sequence precursor="true">MIRFILILSMLMISDALAGDSSIRETSRSVHVLDLDAQNADATSQRLFQKRNEAGQPFEYWVETQSVFCVDEQCKVVTVRIAWDELGHYKRFELAAGVQLEKAEGKPFSEADYQKLHNILADQDSALKTILPTEILNHESSDNDVDGVSAATPLLYEGAVVKGAAWTCYTLWHCANGQLRQIIHDLTADQCTVAEIRTYLQTGDEQHQLFAMEQMMRRKLYDPSSLDAVTSRIPEGSRTVIKMALQYLNQAPDDAYFPSMTQALTDSRAEQRTMVLNDLLHCSRSPPTHLIEQWSGQLADSRSYQHVALLLRLLESHDASSRTVTNHVLGLLDDPNFLIARRAYWFLKQRSLMDAQQERLDAFHHQHAQRL</sequence>
<feature type="signal peptide" evidence="1">
    <location>
        <begin position="1"/>
        <end position="18"/>
    </location>
</feature>
<comment type="caution">
    <text evidence="2">The sequence shown here is derived from an EMBL/GenBank/DDBJ whole genome shotgun (WGS) entry which is preliminary data.</text>
</comment>
<dbReference type="InterPro" id="IPR016024">
    <property type="entry name" value="ARM-type_fold"/>
</dbReference>
<keyword evidence="3" id="KW-1185">Reference proteome</keyword>
<gene>
    <name evidence="2" type="ORF">Poly41_06550</name>
</gene>
<proteinExistence type="predicted"/>
<dbReference type="SUPFAM" id="SSF48371">
    <property type="entry name" value="ARM repeat"/>
    <property type="match status" value="1"/>
</dbReference>
<name>A0A5C6E0D0_9BACT</name>
<evidence type="ECO:0000256" key="1">
    <source>
        <dbReference type="SAM" id="SignalP"/>
    </source>
</evidence>